<dbReference type="Proteomes" id="UP001589608">
    <property type="component" value="Unassembled WGS sequence"/>
</dbReference>
<keyword evidence="1" id="KW-0238">DNA-binding</keyword>
<gene>
    <name evidence="1" type="ORF">ACFFTR_25805</name>
</gene>
<evidence type="ECO:0000313" key="1">
    <source>
        <dbReference type="EMBL" id="MFB9446516.1"/>
    </source>
</evidence>
<dbReference type="InterPro" id="IPR009351">
    <property type="entry name" value="AlkZ-like"/>
</dbReference>
<proteinExistence type="predicted"/>
<dbReference type="EMBL" id="JBHMCA010000047">
    <property type="protein sequence ID" value="MFB9446516.1"/>
    <property type="molecule type" value="Genomic_DNA"/>
</dbReference>
<dbReference type="PANTHER" id="PTHR38479:SF2">
    <property type="entry name" value="WINGED HELIX DNA-BINDING DOMAIN-CONTAINING PROTEIN"/>
    <property type="match status" value="1"/>
</dbReference>
<dbReference type="PANTHER" id="PTHR38479">
    <property type="entry name" value="LMO0824 PROTEIN"/>
    <property type="match status" value="1"/>
</dbReference>
<sequence>MSAHVDTAQRRARLALRQGLAGAVHPRKTAEEVAAELVALHATDPATVHLSVAARLHRPSIAAVESALYERRTLTRMLGMRRTMFVVPSGFAAVVQAGAARAVAAEQRRLLVRHLTETGAGDAAWLQDVSESVYAALRRRGSATAAQLAADEPRLRTLMVFPQGSQYVTSRVLFLLAADGRIVRGRPLGTWVSSQYAWSCLDDWRSEPLEDLDPAVARTELARAWLSRFGPGTTADLRWWTGWTLTHTRAALRALEAVEVTLDGGDTGWVLPDDTGPVDDPGPWVALLPSLDPTVMGFQSRHWYLGQHTKSLFDRTGNAGPTIWAHGRIVGGWAQGPAGRVVTEFLEPVAPSVARAVARAADELTQWLDGVRVTPRFRAPLERALSDRAGTVVA</sequence>
<reference evidence="1 2" key="1">
    <citation type="submission" date="2024-09" db="EMBL/GenBank/DDBJ databases">
        <authorList>
            <person name="Sun Q."/>
            <person name="Mori K."/>
        </authorList>
    </citation>
    <scope>NUCLEOTIDE SEQUENCE [LARGE SCALE GENOMIC DNA]</scope>
    <source>
        <strain evidence="1 2">JCM 3307</strain>
    </source>
</reference>
<accession>A0ABV5MCC9</accession>
<dbReference type="GO" id="GO:0003677">
    <property type="term" value="F:DNA binding"/>
    <property type="evidence" value="ECO:0007669"/>
    <property type="project" value="UniProtKB-KW"/>
</dbReference>
<keyword evidence="2" id="KW-1185">Reference proteome</keyword>
<dbReference type="RefSeq" id="WP_223092232.1">
    <property type="nucleotide sequence ID" value="NZ_CP061913.1"/>
</dbReference>
<organism evidence="1 2">
    <name type="scientific">Dactylosporangium vinaceum</name>
    <dbReference type="NCBI Taxonomy" id="53362"/>
    <lineage>
        <taxon>Bacteria</taxon>
        <taxon>Bacillati</taxon>
        <taxon>Actinomycetota</taxon>
        <taxon>Actinomycetes</taxon>
        <taxon>Micromonosporales</taxon>
        <taxon>Micromonosporaceae</taxon>
        <taxon>Dactylosporangium</taxon>
    </lineage>
</organism>
<name>A0ABV5MCC9_9ACTN</name>
<dbReference type="Pfam" id="PF06224">
    <property type="entry name" value="AlkZ-like"/>
    <property type="match status" value="1"/>
</dbReference>
<comment type="caution">
    <text evidence="1">The sequence shown here is derived from an EMBL/GenBank/DDBJ whole genome shotgun (WGS) entry which is preliminary data.</text>
</comment>
<evidence type="ECO:0000313" key="2">
    <source>
        <dbReference type="Proteomes" id="UP001589608"/>
    </source>
</evidence>
<protein>
    <submittedName>
        <fullName evidence="1">Winged helix DNA-binding domain-containing protein</fullName>
    </submittedName>
</protein>